<keyword evidence="2" id="KW-1185">Reference proteome</keyword>
<gene>
    <name evidence="1" type="ORF">ACCO45_005885</name>
</gene>
<evidence type="ECO:0000313" key="1">
    <source>
        <dbReference type="EMBL" id="KAL3960768.1"/>
    </source>
</evidence>
<accession>A0ACC4DXM4</accession>
<organism evidence="1 2">
    <name type="scientific">Purpureocillium lilacinum</name>
    <name type="common">Paecilomyces lilacinus</name>
    <dbReference type="NCBI Taxonomy" id="33203"/>
    <lineage>
        <taxon>Eukaryota</taxon>
        <taxon>Fungi</taxon>
        <taxon>Dikarya</taxon>
        <taxon>Ascomycota</taxon>
        <taxon>Pezizomycotina</taxon>
        <taxon>Sordariomycetes</taxon>
        <taxon>Hypocreomycetidae</taxon>
        <taxon>Hypocreales</taxon>
        <taxon>Ophiocordycipitaceae</taxon>
        <taxon>Purpureocillium</taxon>
    </lineage>
</organism>
<protein>
    <submittedName>
        <fullName evidence="1">Uncharacterized protein</fullName>
    </submittedName>
</protein>
<evidence type="ECO:0000313" key="2">
    <source>
        <dbReference type="Proteomes" id="UP001638806"/>
    </source>
</evidence>
<name>A0ACC4DXM4_PURLI</name>
<comment type="caution">
    <text evidence="1">The sequence shown here is derived from an EMBL/GenBank/DDBJ whole genome shotgun (WGS) entry which is preliminary data.</text>
</comment>
<reference evidence="1" key="1">
    <citation type="submission" date="2024-12" db="EMBL/GenBank/DDBJ databases">
        <title>Comparative genomics and development of molecular markers within Purpureocillium lilacinum and among Purpureocillium species.</title>
        <authorList>
            <person name="Yeh Z.-Y."/>
            <person name="Ni N.-T."/>
            <person name="Lo P.-H."/>
            <person name="Mushyakhwo K."/>
            <person name="Lin C.-F."/>
            <person name="Nai Y.-S."/>
        </authorList>
    </citation>
    <scope>NUCLEOTIDE SEQUENCE</scope>
    <source>
        <strain evidence="1">NCHU-NPUST-175</strain>
    </source>
</reference>
<dbReference type="EMBL" id="JBGNUJ010000004">
    <property type="protein sequence ID" value="KAL3960768.1"/>
    <property type="molecule type" value="Genomic_DNA"/>
</dbReference>
<proteinExistence type="predicted"/>
<sequence>MSALSGHYAGNDIFEDNPELKLITRIMRLYTTFSYIFARSSYLQKFDAALDEAEEPGNCSLPFEVDLEEYIEL</sequence>
<dbReference type="Proteomes" id="UP001638806">
    <property type="component" value="Unassembled WGS sequence"/>
</dbReference>